<sequence length="119" mass="13527">LLLLHSQHVTCTQNSVSQNCWSRNPSRTQPDAHPPAQKSTNPLSISIDNQLTETPQQQLVKPPQWERFTDRWRVPERSSLRPPRLSPRRRRRPPRAARRSVSHTPAASSTSPSLVASAR</sequence>
<comment type="caution">
    <text evidence="2">The sequence shown here is derived from an EMBL/GenBank/DDBJ whole genome shotgun (WGS) entry which is preliminary data.</text>
</comment>
<feature type="compositionally biased region" description="Low complexity" evidence="1">
    <location>
        <begin position="102"/>
        <end position="119"/>
    </location>
</feature>
<keyword evidence="3" id="KW-1185">Reference proteome</keyword>
<reference evidence="2 3" key="1">
    <citation type="submission" date="2015-06" db="EMBL/GenBank/DDBJ databases">
        <title>Survival trade-offs in plant roots during colonization by closely related pathogenic and mutualistic fungi.</title>
        <authorList>
            <person name="Hacquard S."/>
            <person name="Kracher B."/>
            <person name="Hiruma K."/>
            <person name="Weinman A."/>
            <person name="Muench P."/>
            <person name="Garrido Oter R."/>
            <person name="Ver Loren van Themaat E."/>
            <person name="Dallerey J.-F."/>
            <person name="Damm U."/>
            <person name="Henrissat B."/>
            <person name="Lespinet O."/>
            <person name="Thon M."/>
            <person name="Kemen E."/>
            <person name="McHardy A.C."/>
            <person name="Schulze-Lefert P."/>
            <person name="O'Connell R.J."/>
        </authorList>
    </citation>
    <scope>NUCLEOTIDE SEQUENCE [LARGE SCALE GENOMIC DNA]</scope>
    <source>
        <strain evidence="2 3">MAFF 238704</strain>
    </source>
</reference>
<dbReference type="AlphaFoldDB" id="A0A166LUU5"/>
<protein>
    <submittedName>
        <fullName evidence="2">Uncharacterized protein</fullName>
    </submittedName>
</protein>
<feature type="compositionally biased region" description="Basic and acidic residues" evidence="1">
    <location>
        <begin position="67"/>
        <end position="79"/>
    </location>
</feature>
<feature type="compositionally biased region" description="Polar residues" evidence="1">
    <location>
        <begin position="14"/>
        <end position="29"/>
    </location>
</feature>
<evidence type="ECO:0000313" key="2">
    <source>
        <dbReference type="EMBL" id="KZL63950.1"/>
    </source>
</evidence>
<gene>
    <name evidence="2" type="ORF">CI238_11590</name>
</gene>
<name>A0A166LUU5_COLIC</name>
<evidence type="ECO:0000313" key="3">
    <source>
        <dbReference type="Proteomes" id="UP000076584"/>
    </source>
</evidence>
<dbReference type="Proteomes" id="UP000076584">
    <property type="component" value="Unassembled WGS sequence"/>
</dbReference>
<feature type="compositionally biased region" description="Basic residues" evidence="1">
    <location>
        <begin position="86"/>
        <end position="101"/>
    </location>
</feature>
<proteinExistence type="predicted"/>
<dbReference type="EMBL" id="LFIW01002718">
    <property type="protein sequence ID" value="KZL63950.1"/>
    <property type="molecule type" value="Genomic_DNA"/>
</dbReference>
<accession>A0A166LUU5</accession>
<feature type="region of interest" description="Disordered" evidence="1">
    <location>
        <begin position="14"/>
        <end position="119"/>
    </location>
</feature>
<evidence type="ECO:0000256" key="1">
    <source>
        <dbReference type="SAM" id="MobiDB-lite"/>
    </source>
</evidence>
<feature type="non-terminal residue" evidence="2">
    <location>
        <position position="1"/>
    </location>
</feature>
<feature type="compositionally biased region" description="Polar residues" evidence="1">
    <location>
        <begin position="37"/>
        <end position="59"/>
    </location>
</feature>
<organism evidence="2 3">
    <name type="scientific">Colletotrichum incanum</name>
    <name type="common">Soybean anthracnose fungus</name>
    <dbReference type="NCBI Taxonomy" id="1573173"/>
    <lineage>
        <taxon>Eukaryota</taxon>
        <taxon>Fungi</taxon>
        <taxon>Dikarya</taxon>
        <taxon>Ascomycota</taxon>
        <taxon>Pezizomycotina</taxon>
        <taxon>Sordariomycetes</taxon>
        <taxon>Hypocreomycetidae</taxon>
        <taxon>Glomerellales</taxon>
        <taxon>Glomerellaceae</taxon>
        <taxon>Colletotrichum</taxon>
        <taxon>Colletotrichum spaethianum species complex</taxon>
    </lineage>
</organism>